<feature type="compositionally biased region" description="Basic residues" evidence="1">
    <location>
        <begin position="607"/>
        <end position="619"/>
    </location>
</feature>
<feature type="region of interest" description="Disordered" evidence="1">
    <location>
        <begin position="264"/>
        <end position="288"/>
    </location>
</feature>
<dbReference type="EMBL" id="CAIX01001125">
    <property type="protein sequence ID" value="CCI11500.1"/>
    <property type="molecule type" value="Genomic_DNA"/>
</dbReference>
<name>A0A024FWN1_9STRA</name>
<organism evidence="2 3">
    <name type="scientific">Albugo candida</name>
    <dbReference type="NCBI Taxonomy" id="65357"/>
    <lineage>
        <taxon>Eukaryota</taxon>
        <taxon>Sar</taxon>
        <taxon>Stramenopiles</taxon>
        <taxon>Oomycota</taxon>
        <taxon>Peronosporomycetes</taxon>
        <taxon>Albuginales</taxon>
        <taxon>Albuginaceae</taxon>
        <taxon>Albugo</taxon>
    </lineage>
</organism>
<reference evidence="2 3" key="1">
    <citation type="submission" date="2012-05" db="EMBL/GenBank/DDBJ databases">
        <title>Recombination and specialization in a pathogen metapopulation.</title>
        <authorList>
            <person name="Gardiner A."/>
            <person name="Kemen E."/>
            <person name="Schultz-Larsen T."/>
            <person name="MacLean D."/>
            <person name="Van Oosterhout C."/>
            <person name="Jones J.D.G."/>
        </authorList>
    </citation>
    <scope>NUCLEOTIDE SEQUENCE [LARGE SCALE GENOMIC DNA]</scope>
    <source>
        <strain evidence="2 3">Ac Nc2</strain>
    </source>
</reference>
<comment type="caution">
    <text evidence="2">The sequence shown here is derived from an EMBL/GenBank/DDBJ whole genome shotgun (WGS) entry which is preliminary data.</text>
</comment>
<dbReference type="InParanoid" id="A0A024FWN1"/>
<feature type="region of interest" description="Disordered" evidence="1">
    <location>
        <begin position="604"/>
        <end position="626"/>
    </location>
</feature>
<evidence type="ECO:0000256" key="1">
    <source>
        <dbReference type="SAM" id="MobiDB-lite"/>
    </source>
</evidence>
<evidence type="ECO:0000313" key="2">
    <source>
        <dbReference type="EMBL" id="CCI11500.1"/>
    </source>
</evidence>
<gene>
    <name evidence="2" type="ORF">BN9_130300</name>
</gene>
<proteinExistence type="predicted"/>
<dbReference type="AlphaFoldDB" id="A0A024FWN1"/>
<keyword evidence="3" id="KW-1185">Reference proteome</keyword>
<feature type="compositionally biased region" description="Basic and acidic residues" evidence="1">
    <location>
        <begin position="264"/>
        <end position="277"/>
    </location>
</feature>
<accession>A0A024FWN1</accession>
<evidence type="ECO:0000313" key="3">
    <source>
        <dbReference type="Proteomes" id="UP000053237"/>
    </source>
</evidence>
<sequence length="670" mass="78433">MDVEERAALEKELALQIKQLIINEDDDDFDSTEIEERVGFNAMDVDLVIQNRESKSDTLKSDSIELINFIIYAKNYGDDYCDKFCQELASLSDCEDRTKDVSDVFAEESDQKECQLQSSGLTDFPHLCLEPLIVLSTATKTNSFDLYDAAAQLYGSAIDEYIEDDRLEECPSAISSEQAASCCSILQNPFSITDAFEEVFKLKYDILEDIIVDELVERECMYALQKQEDENSTMIIEDCFGHLCRNSERECMEGIAMTDEDVESKIRESKRRDKANSTRESNFMASEEKYERQRLADQLRAEAFERRRIQEMRDFIARQKIQWKVVLTELEERHRHQVHRQTVCQLEMDRSLRENIAMEREELFSIQSERFLRAERECMSWEDIASFKERVLMRKRCTLYQLQQNQLRCNLLSQLKECLRIRSEIHNMRHQDQISLLQKQFISDVLRARGRRVYALYVVLSSKRLFRSAWKFWVTEMRQSRKAFVAANRMQTAFRGYNVRRKYQNALRTALFVTTLENDGDVYTAIDFDTWMESISTHKEEERVVPKMVFVTQKKDLEVDEINTYAIPQEIVNGEGNMSFKDMALEGNSQDSVNEENGSLSLWNQWKSRHGRRKHRTQKKTSDNVNHKSQVASLNPVIKWSTTQKIAKPKSKVVSLVERLRNTTAGARHK</sequence>
<protein>
    <submittedName>
        <fullName evidence="2">Uncharacterized protein</fullName>
    </submittedName>
</protein>
<dbReference type="Proteomes" id="UP000053237">
    <property type="component" value="Unassembled WGS sequence"/>
</dbReference>
<dbReference type="PROSITE" id="PS50096">
    <property type="entry name" value="IQ"/>
    <property type="match status" value="1"/>
</dbReference>